<dbReference type="PROSITE" id="PS50868">
    <property type="entry name" value="POST_SET"/>
    <property type="match status" value="1"/>
</dbReference>
<dbReference type="InterPro" id="IPR007728">
    <property type="entry name" value="Pre-SET_dom"/>
</dbReference>
<dbReference type="GO" id="GO:0008757">
    <property type="term" value="F:S-adenosylmethionine-dependent methyltransferase activity"/>
    <property type="evidence" value="ECO:0007669"/>
    <property type="project" value="UniProtKB-ARBA"/>
</dbReference>
<dbReference type="AlphaFoldDB" id="A0A6J2KPK0"/>
<dbReference type="GO" id="GO:0032259">
    <property type="term" value="P:methylation"/>
    <property type="evidence" value="ECO:0007669"/>
    <property type="project" value="UniProtKB-KW"/>
</dbReference>
<feature type="domain" description="Pre-SET" evidence="9">
    <location>
        <begin position="42"/>
        <end position="108"/>
    </location>
</feature>
<keyword evidence="7" id="KW-0862">Zinc</keyword>
<gene>
    <name evidence="12" type="primary">LOC114251862</name>
</gene>
<comment type="subcellular location">
    <subcellularLocation>
        <location evidence="1">Chromosome</location>
    </subcellularLocation>
</comment>
<evidence type="ECO:0000256" key="3">
    <source>
        <dbReference type="ARBA" id="ARBA00022603"/>
    </source>
</evidence>
<keyword evidence="3" id="KW-0489">Methyltransferase</keyword>
<dbReference type="GO" id="GO:0008270">
    <property type="term" value="F:zinc ion binding"/>
    <property type="evidence" value="ECO:0007669"/>
    <property type="project" value="InterPro"/>
</dbReference>
<protein>
    <submittedName>
        <fullName evidence="12">Histone-lysine N-methyltransferase SETMAR-like</fullName>
    </submittedName>
</protein>
<dbReference type="Pfam" id="PF05033">
    <property type="entry name" value="Pre-SET"/>
    <property type="match status" value="1"/>
</dbReference>
<dbReference type="Gene3D" id="2.170.270.10">
    <property type="entry name" value="SET domain"/>
    <property type="match status" value="1"/>
</dbReference>
<evidence type="ECO:0000256" key="6">
    <source>
        <dbReference type="ARBA" id="ARBA00022723"/>
    </source>
</evidence>
<dbReference type="PROSITE" id="PS50867">
    <property type="entry name" value="PRE_SET"/>
    <property type="match status" value="1"/>
</dbReference>
<dbReference type="GO" id="GO:0005694">
    <property type="term" value="C:chromosome"/>
    <property type="evidence" value="ECO:0007669"/>
    <property type="project" value="UniProtKB-SubCell"/>
</dbReference>
<organism evidence="11 12">
    <name type="scientific">Bombyx mandarina</name>
    <name type="common">Wild silk moth</name>
    <name type="synonym">Wild silkworm</name>
    <dbReference type="NCBI Taxonomy" id="7092"/>
    <lineage>
        <taxon>Eukaryota</taxon>
        <taxon>Metazoa</taxon>
        <taxon>Ecdysozoa</taxon>
        <taxon>Arthropoda</taxon>
        <taxon>Hexapoda</taxon>
        <taxon>Insecta</taxon>
        <taxon>Pterygota</taxon>
        <taxon>Neoptera</taxon>
        <taxon>Endopterygota</taxon>
        <taxon>Lepidoptera</taxon>
        <taxon>Glossata</taxon>
        <taxon>Ditrysia</taxon>
        <taxon>Bombycoidea</taxon>
        <taxon>Bombycidae</taxon>
        <taxon>Bombycinae</taxon>
        <taxon>Bombyx</taxon>
    </lineage>
</organism>
<keyword evidence="5" id="KW-0949">S-adenosyl-L-methionine</keyword>
<evidence type="ECO:0000259" key="9">
    <source>
        <dbReference type="PROSITE" id="PS50867"/>
    </source>
</evidence>
<evidence type="ECO:0000256" key="7">
    <source>
        <dbReference type="ARBA" id="ARBA00022833"/>
    </source>
</evidence>
<dbReference type="KEGG" id="bman:114251862"/>
<keyword evidence="2" id="KW-0158">Chromosome</keyword>
<dbReference type="InterPro" id="IPR046341">
    <property type="entry name" value="SET_dom_sf"/>
</dbReference>
<dbReference type="SMART" id="SM00317">
    <property type="entry name" value="SET"/>
    <property type="match status" value="1"/>
</dbReference>
<reference evidence="12" key="1">
    <citation type="submission" date="2025-08" db="UniProtKB">
        <authorList>
            <consortium name="RefSeq"/>
        </authorList>
    </citation>
    <scope>IDENTIFICATION</scope>
    <source>
        <tissue evidence="12">Silk gland</tissue>
    </source>
</reference>
<dbReference type="GO" id="GO:0005634">
    <property type="term" value="C:nucleus"/>
    <property type="evidence" value="ECO:0007669"/>
    <property type="project" value="InterPro"/>
</dbReference>
<dbReference type="InterPro" id="IPR001214">
    <property type="entry name" value="SET_dom"/>
</dbReference>
<dbReference type="InterPro" id="IPR003616">
    <property type="entry name" value="Post-SET_dom"/>
</dbReference>
<dbReference type="RefSeq" id="XP_028042064.1">
    <property type="nucleotide sequence ID" value="XM_028186263.1"/>
</dbReference>
<keyword evidence="6" id="KW-0479">Metal-binding</keyword>
<evidence type="ECO:0000259" key="8">
    <source>
        <dbReference type="PROSITE" id="PS50280"/>
    </source>
</evidence>
<keyword evidence="4" id="KW-0808">Transferase</keyword>
<dbReference type="GO" id="GO:0042054">
    <property type="term" value="F:histone methyltransferase activity"/>
    <property type="evidence" value="ECO:0007669"/>
    <property type="project" value="InterPro"/>
</dbReference>
<dbReference type="GeneID" id="114251862"/>
<feature type="domain" description="SET" evidence="8">
    <location>
        <begin position="111"/>
        <end position="237"/>
    </location>
</feature>
<proteinExistence type="predicted"/>
<dbReference type="InterPro" id="IPR050973">
    <property type="entry name" value="H3K9_Histone-Lys_N-MTase"/>
</dbReference>
<sequence length="269" mass="31256">MNDDYVHFNNNIFYIEENIPGPDDNSLEFKFLLNNYNSQLESYCRCENVCSYPKCECLKRSGGNNYVVEHGELPKLKIDSKEKQNLILECNKQCTCSYQCGNRLVQLGPLKGLMIKKCDIVQKGFGLFTNVFVRNGSFICEYIGELLTKDQAFKRYHHNKTNKEMNYIFRLIEHCGTEVIETFYDPSKFGNIGRYINHSCEPNSQILPVRYDMPIPKLAIFACEDIKSGSEITYNYSLNSNTKYSELIDRKQCFCKTLSCKGYMPYDEI</sequence>
<feature type="domain" description="Post-SET" evidence="10">
    <location>
        <begin position="249"/>
        <end position="265"/>
    </location>
</feature>
<accession>A0A6J2KPK0</accession>
<evidence type="ECO:0000313" key="12">
    <source>
        <dbReference type="RefSeq" id="XP_028042064.1"/>
    </source>
</evidence>
<dbReference type="SUPFAM" id="SSF82199">
    <property type="entry name" value="SET domain"/>
    <property type="match status" value="1"/>
</dbReference>
<dbReference type="Pfam" id="PF00856">
    <property type="entry name" value="SET"/>
    <property type="match status" value="1"/>
</dbReference>
<dbReference type="GO" id="GO:0008170">
    <property type="term" value="F:N-methyltransferase activity"/>
    <property type="evidence" value="ECO:0007669"/>
    <property type="project" value="UniProtKB-ARBA"/>
</dbReference>
<dbReference type="Proteomes" id="UP000504629">
    <property type="component" value="Unplaced"/>
</dbReference>
<evidence type="ECO:0000313" key="11">
    <source>
        <dbReference type="Proteomes" id="UP000504629"/>
    </source>
</evidence>
<evidence type="ECO:0000256" key="2">
    <source>
        <dbReference type="ARBA" id="ARBA00022454"/>
    </source>
</evidence>
<keyword evidence="11" id="KW-1185">Reference proteome</keyword>
<evidence type="ECO:0000256" key="5">
    <source>
        <dbReference type="ARBA" id="ARBA00022691"/>
    </source>
</evidence>
<evidence type="ECO:0000256" key="4">
    <source>
        <dbReference type="ARBA" id="ARBA00022679"/>
    </source>
</evidence>
<dbReference type="OrthoDB" id="308383at2759"/>
<evidence type="ECO:0000256" key="1">
    <source>
        <dbReference type="ARBA" id="ARBA00004286"/>
    </source>
</evidence>
<dbReference type="PANTHER" id="PTHR46223:SF3">
    <property type="entry name" value="HISTONE-LYSINE N-METHYLTRANSFERASE SET-23"/>
    <property type="match status" value="1"/>
</dbReference>
<name>A0A6J2KPK0_BOMMA</name>
<dbReference type="PANTHER" id="PTHR46223">
    <property type="entry name" value="HISTONE-LYSINE N-METHYLTRANSFERASE SUV39H"/>
    <property type="match status" value="1"/>
</dbReference>
<dbReference type="PROSITE" id="PS50280">
    <property type="entry name" value="SET"/>
    <property type="match status" value="1"/>
</dbReference>
<evidence type="ECO:0000259" key="10">
    <source>
        <dbReference type="PROSITE" id="PS50868"/>
    </source>
</evidence>